<feature type="transmembrane region" description="Helical" evidence="1">
    <location>
        <begin position="42"/>
        <end position="62"/>
    </location>
</feature>
<keyword evidence="1" id="KW-0812">Transmembrane</keyword>
<name>A0AAP7IC92_9STAP</name>
<feature type="transmembrane region" description="Helical" evidence="1">
    <location>
        <begin position="6"/>
        <end position="30"/>
    </location>
</feature>
<dbReference type="RefSeq" id="WP_069813475.1">
    <property type="nucleotide sequence ID" value="NZ_CP068070.1"/>
</dbReference>
<evidence type="ECO:0000313" key="3">
    <source>
        <dbReference type="Proteomes" id="UP000095464"/>
    </source>
</evidence>
<evidence type="ECO:0000313" key="2">
    <source>
        <dbReference type="EMBL" id="OEK52894.1"/>
    </source>
</evidence>
<sequence>MPSLFFFVAQVVAPIYSVVAHHVVPIYGVVAHIVQHSKNKKIVLFASINEWITYMFIWNFFFNNFNKV</sequence>
<evidence type="ECO:0000256" key="1">
    <source>
        <dbReference type="SAM" id="Phobius"/>
    </source>
</evidence>
<dbReference type="EMBL" id="LNPX01000047">
    <property type="protein sequence ID" value="OEK52894.1"/>
    <property type="molecule type" value="Genomic_DNA"/>
</dbReference>
<gene>
    <name evidence="2" type="ORF">ASS94_11305</name>
</gene>
<protein>
    <submittedName>
        <fullName evidence="2">Uncharacterized protein</fullName>
    </submittedName>
</protein>
<proteinExistence type="predicted"/>
<reference evidence="3" key="1">
    <citation type="submission" date="2015-11" db="EMBL/GenBank/DDBJ databases">
        <title>Genomic diversity of Staphylococcus saprophyticus strains from urinary tract infections, animal surfaces, and fermented foods.</title>
        <authorList>
            <person name="Wolfe B.E."/>
        </authorList>
    </citation>
    <scope>NUCLEOTIDE SEQUENCE [LARGE SCALE GENOMIC DNA]</scope>
    <source>
        <strain evidence="3">738_7</strain>
    </source>
</reference>
<dbReference type="AlphaFoldDB" id="A0AAP7IC92"/>
<accession>A0AAP7IC92</accession>
<organism evidence="2 3">
    <name type="scientific">Staphylococcus equorum</name>
    <dbReference type="NCBI Taxonomy" id="246432"/>
    <lineage>
        <taxon>Bacteria</taxon>
        <taxon>Bacillati</taxon>
        <taxon>Bacillota</taxon>
        <taxon>Bacilli</taxon>
        <taxon>Bacillales</taxon>
        <taxon>Staphylococcaceae</taxon>
        <taxon>Staphylococcus</taxon>
    </lineage>
</organism>
<keyword evidence="1" id="KW-1133">Transmembrane helix</keyword>
<dbReference type="Proteomes" id="UP000095464">
    <property type="component" value="Unassembled WGS sequence"/>
</dbReference>
<comment type="caution">
    <text evidence="2">The sequence shown here is derived from an EMBL/GenBank/DDBJ whole genome shotgun (WGS) entry which is preliminary data.</text>
</comment>
<keyword evidence="1" id="KW-0472">Membrane</keyword>
<dbReference type="GeneID" id="79052795"/>